<protein>
    <submittedName>
        <fullName evidence="3">Esterase</fullName>
    </submittedName>
</protein>
<feature type="domain" description="N-acetyltransferase" evidence="1">
    <location>
        <begin position="182"/>
        <end position="299"/>
    </location>
</feature>
<comment type="caution">
    <text evidence="3">The sequence shown here is derived from an EMBL/GenBank/DDBJ whole genome shotgun (WGS) entry which is preliminary data.</text>
</comment>
<dbReference type="Pfam" id="PF14542">
    <property type="entry name" value="Acetyltransf_CG"/>
    <property type="match status" value="1"/>
</dbReference>
<accession>A0A084U7F5</accession>
<dbReference type="eggNOG" id="COG0400">
    <property type="taxonomic scope" value="Bacteria"/>
</dbReference>
<dbReference type="InterPro" id="IPR016181">
    <property type="entry name" value="Acyl_CoA_acyltransferase"/>
</dbReference>
<dbReference type="EMBL" id="JMQM01000002">
    <property type="protein sequence ID" value="KFB08891.1"/>
    <property type="molecule type" value="Genomic_DNA"/>
</dbReference>
<evidence type="ECO:0000313" key="4">
    <source>
        <dbReference type="Proteomes" id="UP000053675"/>
    </source>
</evidence>
<evidence type="ECO:0000259" key="2">
    <source>
        <dbReference type="PROSITE" id="PS51729"/>
    </source>
</evidence>
<dbReference type="PANTHER" id="PTHR31435:SF9">
    <property type="entry name" value="PROTEIN NATD1"/>
    <property type="match status" value="1"/>
</dbReference>
<reference evidence="3 4" key="1">
    <citation type="submission" date="2014-05" db="EMBL/GenBank/DDBJ databases">
        <title>Draft Genome Sequence of Nitratireductor basaltis Strain UMTGB225, A Marine Bacterium Isolated from Green Barrel Tunicate.</title>
        <authorList>
            <person name="Gan H.Y."/>
        </authorList>
    </citation>
    <scope>NUCLEOTIDE SEQUENCE [LARGE SCALE GENOMIC DNA]</scope>
    <source>
        <strain evidence="3 4">UMTGB225</strain>
    </source>
</reference>
<proteinExistence type="predicted"/>
<dbReference type="OrthoDB" id="9796570at2"/>
<sequence>MAVSFYEHVKLPGDAAGETLLFLFHGTGGDERQLVALGQQVVPGATIIAPLGDVSEHGAARFFRRTGEGVYDMDDLRRAVDKMGAFIAAHIGETQAKRVLGLGYSNGANILASVIFAQPNMFDQAVLMHPLIPFKPEIGGNLATRILLTAGRRDPICPPDLTNRLVSWLEAAEGDVVTEWHEGGHELRESEVDAARSFFASAAGQQEPAPIRQESGPRRGRYVYSIEGDEAELTYALSDGRMIIDHTYVPPDLREKGIALKLVERAVEDARERGLKVTPLCSYAAAQFRRHREWQDLLA</sequence>
<keyword evidence="4" id="KW-1185">Reference proteome</keyword>
<dbReference type="SUPFAM" id="SSF55729">
    <property type="entry name" value="Acyl-CoA N-acyltransferases (Nat)"/>
    <property type="match status" value="1"/>
</dbReference>
<dbReference type="PANTHER" id="PTHR31435">
    <property type="entry name" value="PROTEIN NATD1"/>
    <property type="match status" value="1"/>
</dbReference>
<dbReference type="Gene3D" id="3.40.630.30">
    <property type="match status" value="1"/>
</dbReference>
<dbReference type="PROSITE" id="PS51729">
    <property type="entry name" value="GNAT_YJDJ"/>
    <property type="match status" value="1"/>
</dbReference>
<dbReference type="STRING" id="472175.EL18_03146"/>
<dbReference type="InterPro" id="IPR031165">
    <property type="entry name" value="GNAT_YJDJ"/>
</dbReference>
<dbReference type="GO" id="GO:0016747">
    <property type="term" value="F:acyltransferase activity, transferring groups other than amino-acyl groups"/>
    <property type="evidence" value="ECO:0007669"/>
    <property type="project" value="InterPro"/>
</dbReference>
<dbReference type="PATRIC" id="fig|472175.3.peg.3143"/>
<dbReference type="PROSITE" id="PS51186">
    <property type="entry name" value="GNAT"/>
    <property type="match status" value="1"/>
</dbReference>
<dbReference type="CDD" id="cd04301">
    <property type="entry name" value="NAT_SF"/>
    <property type="match status" value="1"/>
</dbReference>
<name>A0A084U7F5_9HYPH</name>
<dbReference type="Proteomes" id="UP000053675">
    <property type="component" value="Unassembled WGS sequence"/>
</dbReference>
<dbReference type="SUPFAM" id="SSF53474">
    <property type="entry name" value="alpha/beta-Hydrolases"/>
    <property type="match status" value="1"/>
</dbReference>
<dbReference type="Gene3D" id="3.40.50.1820">
    <property type="entry name" value="alpha/beta hydrolase"/>
    <property type="match status" value="1"/>
</dbReference>
<gene>
    <name evidence="3" type="ORF">EL18_03146</name>
</gene>
<dbReference type="InterPro" id="IPR029058">
    <property type="entry name" value="AB_hydrolase_fold"/>
</dbReference>
<dbReference type="InterPro" id="IPR000182">
    <property type="entry name" value="GNAT_dom"/>
</dbReference>
<feature type="domain" description="N-acetyltransferase" evidence="2">
    <location>
        <begin position="214"/>
        <end position="299"/>
    </location>
</feature>
<dbReference type="InterPro" id="IPR045057">
    <property type="entry name" value="Gcn5-rel_NAT"/>
</dbReference>
<evidence type="ECO:0000259" key="1">
    <source>
        <dbReference type="PROSITE" id="PS51186"/>
    </source>
</evidence>
<organism evidence="3 4">
    <name type="scientific">Nitratireductor basaltis</name>
    <dbReference type="NCBI Taxonomy" id="472175"/>
    <lineage>
        <taxon>Bacteria</taxon>
        <taxon>Pseudomonadati</taxon>
        <taxon>Pseudomonadota</taxon>
        <taxon>Alphaproteobacteria</taxon>
        <taxon>Hyphomicrobiales</taxon>
        <taxon>Phyllobacteriaceae</taxon>
        <taxon>Nitratireductor</taxon>
    </lineage>
</organism>
<dbReference type="eggNOG" id="COG2388">
    <property type="taxonomic scope" value="Bacteria"/>
</dbReference>
<dbReference type="AlphaFoldDB" id="A0A084U7F5"/>
<evidence type="ECO:0000313" key="3">
    <source>
        <dbReference type="EMBL" id="KFB08891.1"/>
    </source>
</evidence>